<keyword evidence="9" id="KW-1133">Transmembrane helix</keyword>
<keyword evidence="4 8" id="KW-0479">Metal-binding</keyword>
<dbReference type="Pfam" id="PF00067">
    <property type="entry name" value="p450"/>
    <property type="match status" value="1"/>
</dbReference>
<dbReference type="SUPFAM" id="SSF48264">
    <property type="entry name" value="Cytochrome P450"/>
    <property type="match status" value="1"/>
</dbReference>
<keyword evidence="9" id="KW-0472">Membrane</keyword>
<keyword evidence="7" id="KW-0503">Monooxygenase</keyword>
<reference evidence="10 11" key="1">
    <citation type="submission" date="2022-09" db="EMBL/GenBank/DDBJ databases">
        <authorList>
            <person name="Palmer J.M."/>
        </authorList>
    </citation>
    <scope>NUCLEOTIDE SEQUENCE [LARGE SCALE GENOMIC DNA]</scope>
    <source>
        <strain evidence="10 11">DSM 7382</strain>
    </source>
</reference>
<keyword evidence="5" id="KW-0560">Oxidoreductase</keyword>
<feature type="transmembrane region" description="Helical" evidence="9">
    <location>
        <begin position="55"/>
        <end position="76"/>
    </location>
</feature>
<comment type="pathway">
    <text evidence="2">Secondary metabolite biosynthesis.</text>
</comment>
<keyword evidence="6 8" id="KW-0408">Iron</keyword>
<comment type="similarity">
    <text evidence="3">Belongs to the cytochrome P450 family.</text>
</comment>
<accession>A0AAW0F9P2</accession>
<dbReference type="Gene3D" id="1.10.630.10">
    <property type="entry name" value="Cytochrome P450"/>
    <property type="match status" value="1"/>
</dbReference>
<dbReference type="GO" id="GO:0005506">
    <property type="term" value="F:iron ion binding"/>
    <property type="evidence" value="ECO:0007669"/>
    <property type="project" value="InterPro"/>
</dbReference>
<keyword evidence="9" id="KW-0812">Transmembrane</keyword>
<dbReference type="AlphaFoldDB" id="A0AAW0F9P2"/>
<dbReference type="InterPro" id="IPR001128">
    <property type="entry name" value="Cyt_P450"/>
</dbReference>
<organism evidence="10 11">
    <name type="scientific">Cerrena zonata</name>
    <dbReference type="NCBI Taxonomy" id="2478898"/>
    <lineage>
        <taxon>Eukaryota</taxon>
        <taxon>Fungi</taxon>
        <taxon>Dikarya</taxon>
        <taxon>Basidiomycota</taxon>
        <taxon>Agaricomycotina</taxon>
        <taxon>Agaricomycetes</taxon>
        <taxon>Polyporales</taxon>
        <taxon>Cerrenaceae</taxon>
        <taxon>Cerrena</taxon>
    </lineage>
</organism>
<evidence type="ECO:0000256" key="8">
    <source>
        <dbReference type="PIRSR" id="PIRSR602401-1"/>
    </source>
</evidence>
<evidence type="ECO:0000256" key="1">
    <source>
        <dbReference type="ARBA" id="ARBA00001971"/>
    </source>
</evidence>
<dbReference type="GO" id="GO:0004497">
    <property type="term" value="F:monooxygenase activity"/>
    <property type="evidence" value="ECO:0007669"/>
    <property type="project" value="UniProtKB-KW"/>
</dbReference>
<dbReference type="PANTHER" id="PTHR24305:SF187">
    <property type="entry name" value="P450, PUTATIVE (EUROFUNG)-RELATED"/>
    <property type="match status" value="1"/>
</dbReference>
<gene>
    <name evidence="10" type="ORF">QCA50_020873</name>
</gene>
<dbReference type="PANTHER" id="PTHR24305">
    <property type="entry name" value="CYTOCHROME P450"/>
    <property type="match status" value="1"/>
</dbReference>
<dbReference type="InterPro" id="IPR002401">
    <property type="entry name" value="Cyt_P450_E_grp-I"/>
</dbReference>
<sequence length="553" mass="62930">MPPMDIHPTAMSILLTSLVSWQVYKKFEPNSPAASFILLLVVPLCTLVYSDSLSILNTTLAIPLYWCLLLTFIILYRVSPFHPLSKYPGPLSCKVSKVWLAYIAARGDMHRYVKTLHERYGDVVRVGPNELSFRRKDIIEPILSNKELHKGPYYDLRQVPARNPVDGIKDYREHAARRRLWSRGTSVSMTKIYTQSLIVGIHELLDELLKRQDTTIDISEWLSFTATDFMGRMTFSTSFDMVKMGYDSVGIIKPVEEITYQSNIIAQTPWIIPYLMWLPQGKKALNQGHRLGGDMVRKRKALGTDTRDLYYYLMDEAGFEDVKPRETDVLSDGITAIAAGSDTTATAVTNTLYYLLKHPDVKTRLQRDIREVFANSQEVSDYTKSVELPFLDACINESLRLLPPGLTGFQRQVDPSGRGKMLGEHFVPPGTNVYAHLYSIQRDPRYFSPLPETFWPDRWLDQDTYTLPTGENISKDGLILSRDAYYPFSIGQQGCAGRNIALLELRTLLIAILRDFDIQAAEGYRLDGYEEALKDVHVTLRGPLYVQLHPVAT</sequence>
<dbReference type="InterPro" id="IPR036396">
    <property type="entry name" value="Cyt_P450_sf"/>
</dbReference>
<evidence type="ECO:0000313" key="10">
    <source>
        <dbReference type="EMBL" id="KAK7676162.1"/>
    </source>
</evidence>
<comment type="caution">
    <text evidence="10">The sequence shown here is derived from an EMBL/GenBank/DDBJ whole genome shotgun (WGS) entry which is preliminary data.</text>
</comment>
<evidence type="ECO:0000256" key="6">
    <source>
        <dbReference type="ARBA" id="ARBA00023004"/>
    </source>
</evidence>
<proteinExistence type="inferred from homology"/>
<dbReference type="GO" id="GO:0016705">
    <property type="term" value="F:oxidoreductase activity, acting on paired donors, with incorporation or reduction of molecular oxygen"/>
    <property type="evidence" value="ECO:0007669"/>
    <property type="project" value="InterPro"/>
</dbReference>
<dbReference type="PRINTS" id="PR00385">
    <property type="entry name" value="P450"/>
</dbReference>
<keyword evidence="8" id="KW-0349">Heme</keyword>
<protein>
    <recommendedName>
        <fullName evidence="12">Cytochrome P450</fullName>
    </recommendedName>
</protein>
<evidence type="ECO:0000256" key="5">
    <source>
        <dbReference type="ARBA" id="ARBA00023002"/>
    </source>
</evidence>
<dbReference type="PRINTS" id="PR00463">
    <property type="entry name" value="EP450I"/>
</dbReference>
<comment type="cofactor">
    <cofactor evidence="1 8">
        <name>heme</name>
        <dbReference type="ChEBI" id="CHEBI:30413"/>
    </cofactor>
</comment>
<feature type="transmembrane region" description="Helical" evidence="9">
    <location>
        <begin position="31"/>
        <end position="49"/>
    </location>
</feature>
<evidence type="ECO:0000256" key="7">
    <source>
        <dbReference type="ARBA" id="ARBA00023033"/>
    </source>
</evidence>
<evidence type="ECO:0000256" key="2">
    <source>
        <dbReference type="ARBA" id="ARBA00005179"/>
    </source>
</evidence>
<evidence type="ECO:0000313" key="11">
    <source>
        <dbReference type="Proteomes" id="UP001385951"/>
    </source>
</evidence>
<feature type="binding site" description="axial binding residue" evidence="8">
    <location>
        <position position="495"/>
    </location>
    <ligand>
        <name>heme</name>
        <dbReference type="ChEBI" id="CHEBI:30413"/>
    </ligand>
    <ligandPart>
        <name>Fe</name>
        <dbReference type="ChEBI" id="CHEBI:18248"/>
    </ligandPart>
</feature>
<evidence type="ECO:0000256" key="9">
    <source>
        <dbReference type="SAM" id="Phobius"/>
    </source>
</evidence>
<dbReference type="EMBL" id="JASBNA010000131">
    <property type="protein sequence ID" value="KAK7676162.1"/>
    <property type="molecule type" value="Genomic_DNA"/>
</dbReference>
<evidence type="ECO:0000256" key="3">
    <source>
        <dbReference type="ARBA" id="ARBA00010617"/>
    </source>
</evidence>
<evidence type="ECO:0000256" key="4">
    <source>
        <dbReference type="ARBA" id="ARBA00022723"/>
    </source>
</evidence>
<evidence type="ECO:0008006" key="12">
    <source>
        <dbReference type="Google" id="ProtNLM"/>
    </source>
</evidence>
<dbReference type="InterPro" id="IPR050121">
    <property type="entry name" value="Cytochrome_P450_monoxygenase"/>
</dbReference>
<dbReference type="GO" id="GO:0020037">
    <property type="term" value="F:heme binding"/>
    <property type="evidence" value="ECO:0007669"/>
    <property type="project" value="InterPro"/>
</dbReference>
<keyword evidence="11" id="KW-1185">Reference proteome</keyword>
<dbReference type="Proteomes" id="UP001385951">
    <property type="component" value="Unassembled WGS sequence"/>
</dbReference>
<name>A0AAW0F9P2_9APHY</name>